<dbReference type="AlphaFoldDB" id="A0A0N9W5J0"/>
<protein>
    <submittedName>
        <fullName evidence="2">DnaA regulatory inactivator Hda</fullName>
    </submittedName>
</protein>
<keyword evidence="3" id="KW-1185">Reference proteome</keyword>
<dbReference type="RefSeq" id="WP_054582431.1">
    <property type="nucleotide sequence ID" value="NZ_CP012808.1"/>
</dbReference>
<dbReference type="STRING" id="1324350.AOY20_13920"/>
<dbReference type="SUPFAM" id="SSF52540">
    <property type="entry name" value="P-loop containing nucleoside triphosphate hydrolases"/>
    <property type="match status" value="1"/>
</dbReference>
<dbReference type="GO" id="GO:0006270">
    <property type="term" value="P:DNA replication initiation"/>
    <property type="evidence" value="ECO:0007669"/>
    <property type="project" value="TreeGrafter"/>
</dbReference>
<reference evidence="2 3" key="1">
    <citation type="journal article" date="2015" name="Int. J. Syst. Evol. Microbiol.">
        <title>Acinetobacter equi sp. nov. isolated from horse faeces.</title>
        <authorList>
            <person name="Poppel M.T."/>
            <person name="Skiebe E."/>
            <person name="Laue M."/>
            <person name="Bergmann H."/>
            <person name="Ebersberger I."/>
            <person name="Garn T."/>
            <person name="Fruth A."/>
            <person name="Baumgardt S."/>
            <person name="Busse H.J."/>
            <person name="Wilharm G."/>
        </authorList>
    </citation>
    <scope>NUCLEOTIDE SEQUENCE [LARGE SCALE GENOMIC DNA]</scope>
    <source>
        <strain evidence="2 3">114</strain>
    </source>
</reference>
<dbReference type="EMBL" id="CP012808">
    <property type="protein sequence ID" value="ALH96552.1"/>
    <property type="molecule type" value="Genomic_DNA"/>
</dbReference>
<dbReference type="PANTHER" id="PTHR30050">
    <property type="entry name" value="CHROMOSOMAL REPLICATION INITIATOR PROTEIN DNAA"/>
    <property type="match status" value="1"/>
</dbReference>
<feature type="domain" description="Chromosomal replication initiator protein DnaA ATPAse" evidence="1">
    <location>
        <begin position="35"/>
        <end position="155"/>
    </location>
</feature>
<dbReference type="OrthoDB" id="9784878at2"/>
<organism evidence="2 3">
    <name type="scientific">Acinetobacter equi</name>
    <dbReference type="NCBI Taxonomy" id="1324350"/>
    <lineage>
        <taxon>Bacteria</taxon>
        <taxon>Pseudomonadati</taxon>
        <taxon>Pseudomonadota</taxon>
        <taxon>Gammaproteobacteria</taxon>
        <taxon>Moraxellales</taxon>
        <taxon>Moraxellaceae</taxon>
        <taxon>Acinetobacter</taxon>
    </lineage>
</organism>
<evidence type="ECO:0000259" key="1">
    <source>
        <dbReference type="Pfam" id="PF00308"/>
    </source>
</evidence>
<dbReference type="Proteomes" id="UP000064939">
    <property type="component" value="Chromosome"/>
</dbReference>
<dbReference type="GO" id="GO:0032297">
    <property type="term" value="P:negative regulation of DNA-templated DNA replication initiation"/>
    <property type="evidence" value="ECO:0007669"/>
    <property type="project" value="TreeGrafter"/>
</dbReference>
<dbReference type="Gene3D" id="3.40.50.300">
    <property type="entry name" value="P-loop containing nucleotide triphosphate hydrolases"/>
    <property type="match status" value="1"/>
</dbReference>
<name>A0A0N9W5J0_9GAMM</name>
<evidence type="ECO:0000313" key="3">
    <source>
        <dbReference type="Proteomes" id="UP000064939"/>
    </source>
</evidence>
<dbReference type="PANTHER" id="PTHR30050:SF5">
    <property type="entry name" value="DNAA REGULATORY INACTIVATOR HDA"/>
    <property type="match status" value="1"/>
</dbReference>
<proteinExistence type="predicted"/>
<dbReference type="KEGG" id="aei:AOY20_13920"/>
<sequence>MRQLQLDIEPQLDARISDFSGPGWGHVIDAVRQLHAGLVNRFYVYGPAGSGKSHLLSAICDSYLETGKTAIKVSLLELLDAPTEAITSLDQYDLVALDDIEAISGVPHWQRAVFHLINYSNEVGGQLVFSSRFAPIELKLELPDLQSRLTQAVSVKVPNGSLFADRIALVNSVLERRGIHIDQQIIDHLLINGPHQTSVLLQVLEKLVQLLKGDRIKLNGTNLRQIYALIDEYQVQN</sequence>
<dbReference type="InterPro" id="IPR027417">
    <property type="entry name" value="P-loop_NTPase"/>
</dbReference>
<dbReference type="InterPro" id="IPR013317">
    <property type="entry name" value="DnaA_dom"/>
</dbReference>
<accession>A0A0N9W5J0</accession>
<dbReference type="Pfam" id="PF00308">
    <property type="entry name" value="Bac_DnaA"/>
    <property type="match status" value="1"/>
</dbReference>
<gene>
    <name evidence="2" type="ORF">AOY20_13920</name>
</gene>
<evidence type="ECO:0000313" key="2">
    <source>
        <dbReference type="EMBL" id="ALH96552.1"/>
    </source>
</evidence>